<accession>A0ABM8AB76</accession>
<dbReference type="InterPro" id="IPR049492">
    <property type="entry name" value="BD-FAE-like_dom"/>
</dbReference>
<dbReference type="SUPFAM" id="SSF53474">
    <property type="entry name" value="alpha/beta-Hydrolases"/>
    <property type="match status" value="1"/>
</dbReference>
<evidence type="ECO:0000256" key="1">
    <source>
        <dbReference type="ARBA" id="ARBA00022801"/>
    </source>
</evidence>
<dbReference type="InterPro" id="IPR029058">
    <property type="entry name" value="AB_hydrolase_fold"/>
</dbReference>
<dbReference type="PANTHER" id="PTHR48081">
    <property type="entry name" value="AB HYDROLASE SUPERFAMILY PROTEIN C4A8.06C"/>
    <property type="match status" value="1"/>
</dbReference>
<dbReference type="Pfam" id="PF20434">
    <property type="entry name" value="BD-FAE"/>
    <property type="match status" value="1"/>
</dbReference>
<organism evidence="3 4">
    <name type="scientific">Deinococcus aetherius</name>
    <dbReference type="NCBI Taxonomy" id="200252"/>
    <lineage>
        <taxon>Bacteria</taxon>
        <taxon>Thermotogati</taxon>
        <taxon>Deinococcota</taxon>
        <taxon>Deinococci</taxon>
        <taxon>Deinococcales</taxon>
        <taxon>Deinococcaceae</taxon>
        <taxon>Deinococcus</taxon>
    </lineage>
</organism>
<dbReference type="PANTHER" id="PTHR48081:SF13">
    <property type="entry name" value="ALPHA_BETA HYDROLASE"/>
    <property type="match status" value="1"/>
</dbReference>
<keyword evidence="4" id="KW-1185">Reference proteome</keyword>
<keyword evidence="1" id="KW-0378">Hydrolase</keyword>
<proteinExistence type="predicted"/>
<protein>
    <submittedName>
        <fullName evidence="3">Lipase</fullName>
    </submittedName>
</protein>
<evidence type="ECO:0000313" key="3">
    <source>
        <dbReference type="EMBL" id="BDP40984.1"/>
    </source>
</evidence>
<dbReference type="EMBL" id="AP026560">
    <property type="protein sequence ID" value="BDP40984.1"/>
    <property type="molecule type" value="Genomic_DNA"/>
</dbReference>
<dbReference type="RefSeq" id="WP_264776781.1">
    <property type="nucleotide sequence ID" value="NZ_AP026560.1"/>
</dbReference>
<evidence type="ECO:0000313" key="4">
    <source>
        <dbReference type="Proteomes" id="UP001064971"/>
    </source>
</evidence>
<sequence>MSAEAFPPPDLELQEDVPFSAYGLCLDVLRPRRRASTPAPAVLHLHGGAWVMFGKWPVANVFFARAGFVTVSVDYRLAPGTLFPAQIHDAKTAVRWLRAHSDVYGIDPRRIGVWGISAGAHLAGLLGTTAGSSGLEGLGGDWEGWSSEVQAIGNVCGVMDFLDPGMPFGPEPFPLFGAPLAERPDLAVLASPVAHVSAGSAPFLHLHGRHDREVPISQARRMHAALEAAGARSELVELDGDHYINETHQAEVEGKLLAFFRRELAHE</sequence>
<name>A0ABM8AB76_9DEIO</name>
<dbReference type="Proteomes" id="UP001064971">
    <property type="component" value="Chromosome"/>
</dbReference>
<reference evidence="3" key="1">
    <citation type="submission" date="2022-07" db="EMBL/GenBank/DDBJ databases">
        <title>Complete Genome Sequence of the Radioresistant Bacterium Deinococcus aetherius ST0316, Isolated from the Air Dust collected in Lower Stratosphere above Japan.</title>
        <authorList>
            <person name="Satoh K."/>
            <person name="Hagiwara K."/>
            <person name="Katsumata K."/>
            <person name="Kubo A."/>
            <person name="Yokobori S."/>
            <person name="Yamagishi A."/>
            <person name="Oono Y."/>
            <person name="Narumi I."/>
        </authorList>
    </citation>
    <scope>NUCLEOTIDE SEQUENCE</scope>
    <source>
        <strain evidence="3">ST0316</strain>
    </source>
</reference>
<feature type="domain" description="BD-FAE-like" evidence="2">
    <location>
        <begin position="26"/>
        <end position="226"/>
    </location>
</feature>
<gene>
    <name evidence="3" type="ORF">DAETH_09530</name>
</gene>
<dbReference type="Gene3D" id="3.40.50.1820">
    <property type="entry name" value="alpha/beta hydrolase"/>
    <property type="match status" value="1"/>
</dbReference>
<dbReference type="InterPro" id="IPR050300">
    <property type="entry name" value="GDXG_lipolytic_enzyme"/>
</dbReference>
<evidence type="ECO:0000259" key="2">
    <source>
        <dbReference type="Pfam" id="PF20434"/>
    </source>
</evidence>